<dbReference type="SUPFAM" id="SSF56519">
    <property type="entry name" value="Penicillin binding protein dimerisation domain"/>
    <property type="match status" value="1"/>
</dbReference>
<dbReference type="InterPro" id="IPR050515">
    <property type="entry name" value="Beta-lactam/transpept"/>
</dbReference>
<evidence type="ECO:0000256" key="9">
    <source>
        <dbReference type="ARBA" id="ARBA00023251"/>
    </source>
</evidence>
<dbReference type="Pfam" id="PF03717">
    <property type="entry name" value="PBP_dimer"/>
    <property type="match status" value="1"/>
</dbReference>
<keyword evidence="10" id="KW-1133">Transmembrane helix</keyword>
<dbReference type="PANTHER" id="PTHR30627">
    <property type="entry name" value="PEPTIDOGLYCAN D,D-TRANSPEPTIDASE"/>
    <property type="match status" value="1"/>
</dbReference>
<evidence type="ECO:0000259" key="12">
    <source>
        <dbReference type="Pfam" id="PF03717"/>
    </source>
</evidence>
<organism evidence="13 14">
    <name type="scientific">Candidatus Comchoanobacter bicostacola</name>
    <dbReference type="NCBI Taxonomy" id="2919598"/>
    <lineage>
        <taxon>Bacteria</taxon>
        <taxon>Pseudomonadati</taxon>
        <taxon>Pseudomonadota</taxon>
        <taxon>Gammaproteobacteria</taxon>
        <taxon>Candidatus Comchoanobacterales</taxon>
        <taxon>Candidatus Comchoanobacteraceae</taxon>
        <taxon>Candidatus Comchoanobacter</taxon>
    </lineage>
</organism>
<feature type="domain" description="Penicillin-binding protein dimerisation" evidence="12">
    <location>
        <begin position="107"/>
        <end position="207"/>
    </location>
</feature>
<keyword evidence="7" id="KW-0378">Hydrolase</keyword>
<dbReference type="InterPro" id="IPR036138">
    <property type="entry name" value="PBP_dimer_sf"/>
</dbReference>
<proteinExistence type="inferred from homology"/>
<dbReference type="SUPFAM" id="SSF56601">
    <property type="entry name" value="beta-lactamase/transpeptidase-like"/>
    <property type="match status" value="1"/>
</dbReference>
<dbReference type="Proteomes" id="UP001055955">
    <property type="component" value="Chromosome"/>
</dbReference>
<evidence type="ECO:0000313" key="14">
    <source>
        <dbReference type="Proteomes" id="UP001055955"/>
    </source>
</evidence>
<keyword evidence="9" id="KW-0046">Antibiotic resistance</keyword>
<dbReference type="Gene3D" id="3.40.710.10">
    <property type="entry name" value="DD-peptidase/beta-lactamase superfamily"/>
    <property type="match status" value="1"/>
</dbReference>
<reference evidence="13 14" key="1">
    <citation type="journal article" date="2022" name="Nat. Microbiol.">
        <title>The microbiome of a bacterivorous marine choanoflagellate contains a resource-demanding obligate bacterial associate.</title>
        <authorList>
            <person name="Needham D.M."/>
            <person name="Poirier C."/>
            <person name="Bachy C."/>
            <person name="George E.E."/>
            <person name="Wilken S."/>
            <person name="Yung C.C.M."/>
            <person name="Limardo A.J."/>
            <person name="Morando M."/>
            <person name="Sudek L."/>
            <person name="Malmstrom R.R."/>
            <person name="Keeling P.J."/>
            <person name="Santoro A.E."/>
            <person name="Worden A.Z."/>
        </authorList>
    </citation>
    <scope>NUCLEOTIDE SEQUENCE [LARGE SCALE GENOMIC DNA]</scope>
    <source>
        <strain evidence="13 14">Comchoano-1</strain>
    </source>
</reference>
<dbReference type="EC" id="3.5.2.6" evidence="4"/>
<dbReference type="Gene3D" id="3.90.1310.10">
    <property type="entry name" value="Penicillin-binding protein 2a (Domain 2)"/>
    <property type="match status" value="1"/>
</dbReference>
<evidence type="ECO:0000313" key="13">
    <source>
        <dbReference type="EMBL" id="UTC24953.1"/>
    </source>
</evidence>
<dbReference type="Pfam" id="PF00905">
    <property type="entry name" value="Transpeptidase"/>
    <property type="match status" value="1"/>
</dbReference>
<dbReference type="RefSeq" id="WP_258568742.1">
    <property type="nucleotide sequence ID" value="NZ_CP092900.1"/>
</dbReference>
<keyword evidence="5" id="KW-0121">Carboxypeptidase</keyword>
<comment type="similarity">
    <text evidence="3">Belongs to the class-D beta-lactamase family.</text>
</comment>
<protein>
    <recommendedName>
        <fullName evidence="4">beta-lactamase</fullName>
        <ecNumber evidence="4">3.5.2.6</ecNumber>
    </recommendedName>
</protein>
<dbReference type="InterPro" id="IPR001460">
    <property type="entry name" value="PCN-bd_Tpept"/>
</dbReference>
<keyword evidence="6" id="KW-0732">Signal</keyword>
<evidence type="ECO:0000256" key="8">
    <source>
        <dbReference type="ARBA" id="ARBA00023136"/>
    </source>
</evidence>
<comment type="catalytic activity">
    <reaction evidence="1">
        <text>a beta-lactam + H2O = a substituted beta-amino acid</text>
        <dbReference type="Rhea" id="RHEA:20401"/>
        <dbReference type="ChEBI" id="CHEBI:15377"/>
        <dbReference type="ChEBI" id="CHEBI:35627"/>
        <dbReference type="ChEBI" id="CHEBI:140347"/>
        <dbReference type="EC" id="3.5.2.6"/>
    </reaction>
</comment>
<evidence type="ECO:0000256" key="2">
    <source>
        <dbReference type="ARBA" id="ARBA00004370"/>
    </source>
</evidence>
<evidence type="ECO:0000259" key="11">
    <source>
        <dbReference type="Pfam" id="PF00905"/>
    </source>
</evidence>
<name>A0ABY5DM26_9GAMM</name>
<comment type="subcellular location">
    <subcellularLocation>
        <location evidence="2">Membrane</location>
    </subcellularLocation>
</comment>
<dbReference type="EMBL" id="CP092900">
    <property type="protein sequence ID" value="UTC24953.1"/>
    <property type="molecule type" value="Genomic_DNA"/>
</dbReference>
<feature type="domain" description="Penicillin-binding protein transpeptidase" evidence="11">
    <location>
        <begin position="240"/>
        <end position="538"/>
    </location>
</feature>
<evidence type="ECO:0000256" key="1">
    <source>
        <dbReference type="ARBA" id="ARBA00001526"/>
    </source>
</evidence>
<keyword evidence="10" id="KW-0812">Transmembrane</keyword>
<dbReference type="InterPro" id="IPR005311">
    <property type="entry name" value="PBP_dimer"/>
</dbReference>
<accession>A0ABY5DM26</accession>
<keyword evidence="5" id="KW-0645">Protease</keyword>
<feature type="transmembrane region" description="Helical" evidence="10">
    <location>
        <begin position="18"/>
        <end position="37"/>
    </location>
</feature>
<dbReference type="InterPro" id="IPR012338">
    <property type="entry name" value="Beta-lactam/transpept-like"/>
</dbReference>
<evidence type="ECO:0000256" key="3">
    <source>
        <dbReference type="ARBA" id="ARBA00007898"/>
    </source>
</evidence>
<evidence type="ECO:0000256" key="10">
    <source>
        <dbReference type="SAM" id="Phobius"/>
    </source>
</evidence>
<sequence length="557" mass="62675">MSKLRNVHTERMITKKRLVIVVSIFVCAYILLLSNLYTIQIKKHEYYLGLATQYHTRNVRIEPQRGKIYDANKHVLATDQTTFIACYPKLPLDQQEFIQQSALSTRKASKTHQCSEVESWDYAHINHWNNDAIILKTHLTRQYAQGNKLSHLIGYTSHASINPLSNEQASTHQSGVNGIESYYDDQLKGYPGKKVHTINASGTIQQTHTLSKSIAGEDIYTTIHSNLQKKAHYLLDGHSGTVIMLNPNTGAIIAAVSTPSFDPKNPIKSADYKNSNLLNRITQATYPPASTLKPIFSLLALEDQHISVQDKIHDPGYYLVGNKRFRDWKRQGHGEVDLNKAINESCDTYFYMLGHRLGIDTLVNYLSLFKFNQATQIDLPNEKNNLIPTAQYRRARSGGWYDGHTIITAIGQGDLAVTPISLARATMLLANKGYDHQLHINKSNQSIAKTPTLKVQDKNWEIIHTILSSVTQTGTAKKFAGSSYSVAGKTGSAQVKAIDKKADYYTLKQYEKDHSLFIGFSPVINPEVAIVTIIEHEPLAVKVSKSMLDYYWEVTQK</sequence>
<evidence type="ECO:0000256" key="7">
    <source>
        <dbReference type="ARBA" id="ARBA00022801"/>
    </source>
</evidence>
<evidence type="ECO:0000256" key="6">
    <source>
        <dbReference type="ARBA" id="ARBA00022729"/>
    </source>
</evidence>
<gene>
    <name evidence="13" type="ORF">MMH89_02170</name>
</gene>
<evidence type="ECO:0000256" key="5">
    <source>
        <dbReference type="ARBA" id="ARBA00022645"/>
    </source>
</evidence>
<dbReference type="PANTHER" id="PTHR30627:SF6">
    <property type="entry name" value="BETA-LACTAMASE YBXI-RELATED"/>
    <property type="match status" value="1"/>
</dbReference>
<keyword evidence="8 10" id="KW-0472">Membrane</keyword>
<keyword evidence="14" id="KW-1185">Reference proteome</keyword>
<evidence type="ECO:0000256" key="4">
    <source>
        <dbReference type="ARBA" id="ARBA00012865"/>
    </source>
</evidence>